<gene>
    <name evidence="6" type="ORF">H6G24_01530</name>
</gene>
<keyword evidence="6" id="KW-0378">Hydrolase</keyword>
<organism evidence="6 7">
    <name type="scientific">Calothrix parietina FACHB-288</name>
    <dbReference type="NCBI Taxonomy" id="2692896"/>
    <lineage>
        <taxon>Bacteria</taxon>
        <taxon>Bacillati</taxon>
        <taxon>Cyanobacteriota</taxon>
        <taxon>Cyanophyceae</taxon>
        <taxon>Nostocales</taxon>
        <taxon>Calotrichaceae</taxon>
        <taxon>Calothrix</taxon>
    </lineage>
</organism>
<dbReference type="InterPro" id="IPR000055">
    <property type="entry name" value="Restrct_endonuc_typeI_TRD"/>
</dbReference>
<keyword evidence="3" id="KW-0238">DNA-binding</keyword>
<comment type="similarity">
    <text evidence="1">Belongs to the type-I restriction system S methylase family.</text>
</comment>
<evidence type="ECO:0000256" key="2">
    <source>
        <dbReference type="ARBA" id="ARBA00022747"/>
    </source>
</evidence>
<dbReference type="RefSeq" id="WP_190541521.1">
    <property type="nucleotide sequence ID" value="NZ_CAWPNO010000051.1"/>
</dbReference>
<sequence>MKVDTFFQNFELLTDAPNAVIKLREIILQLAVRGKLVRQNPNDEPATILLEKIQAEKQQMIQNKVFLKSDKLTPINLNDIPYKIPNQWVLTRIGVICGSVVPNRDKPRSFSGEFPWITLSNFDDKGIKLLNNHSGLGLSKEEIIEYNARIIPQGSVLMSCVGRFGLVAVIEQDVVTNQQIHGFVIPKGLCPEYIAYVIKSQTNFLESTATSTTISYLNKSRCESIPVPLPPSQNKNAL</sequence>
<dbReference type="Proteomes" id="UP000658514">
    <property type="component" value="Unassembled WGS sequence"/>
</dbReference>
<dbReference type="InterPro" id="IPR051212">
    <property type="entry name" value="Type-I_RE_S_subunit"/>
</dbReference>
<evidence type="ECO:0000256" key="4">
    <source>
        <dbReference type="ARBA" id="ARBA00038652"/>
    </source>
</evidence>
<dbReference type="Gene3D" id="3.90.220.20">
    <property type="entry name" value="DNA methylase specificity domains"/>
    <property type="match status" value="1"/>
</dbReference>
<evidence type="ECO:0000256" key="3">
    <source>
        <dbReference type="ARBA" id="ARBA00023125"/>
    </source>
</evidence>
<feature type="domain" description="Type I restriction modification DNA specificity" evidence="5">
    <location>
        <begin position="102"/>
        <end position="234"/>
    </location>
</feature>
<evidence type="ECO:0000256" key="1">
    <source>
        <dbReference type="ARBA" id="ARBA00010923"/>
    </source>
</evidence>
<comment type="caution">
    <text evidence="6">The sequence shown here is derived from an EMBL/GenBank/DDBJ whole genome shotgun (WGS) entry which is preliminary data.</text>
</comment>
<name>A0ABR8A449_9CYAN</name>
<evidence type="ECO:0000313" key="7">
    <source>
        <dbReference type="Proteomes" id="UP000658514"/>
    </source>
</evidence>
<keyword evidence="6" id="KW-0540">Nuclease</keyword>
<evidence type="ECO:0000313" key="6">
    <source>
        <dbReference type="EMBL" id="MBD2194175.1"/>
    </source>
</evidence>
<keyword evidence="6" id="KW-0255">Endonuclease</keyword>
<dbReference type="EMBL" id="JACJQH010000002">
    <property type="protein sequence ID" value="MBD2194175.1"/>
    <property type="molecule type" value="Genomic_DNA"/>
</dbReference>
<dbReference type="InterPro" id="IPR044946">
    <property type="entry name" value="Restrct_endonuc_typeI_TRD_sf"/>
</dbReference>
<keyword evidence="2" id="KW-0680">Restriction system</keyword>
<protein>
    <submittedName>
        <fullName evidence="6">Restriction endonuclease subunit S</fullName>
    </submittedName>
</protein>
<dbReference type="Pfam" id="PF01420">
    <property type="entry name" value="Methylase_S"/>
    <property type="match status" value="1"/>
</dbReference>
<dbReference type="SUPFAM" id="SSF116734">
    <property type="entry name" value="DNA methylase specificity domain"/>
    <property type="match status" value="1"/>
</dbReference>
<dbReference type="PANTHER" id="PTHR43140">
    <property type="entry name" value="TYPE-1 RESTRICTION ENZYME ECOKI SPECIFICITY PROTEIN"/>
    <property type="match status" value="1"/>
</dbReference>
<reference evidence="6 7" key="1">
    <citation type="journal article" date="2020" name="ISME J.">
        <title>Comparative genomics reveals insights into cyanobacterial evolution and habitat adaptation.</title>
        <authorList>
            <person name="Chen M.Y."/>
            <person name="Teng W.K."/>
            <person name="Zhao L."/>
            <person name="Hu C.X."/>
            <person name="Zhou Y.K."/>
            <person name="Han B.P."/>
            <person name="Song L.R."/>
            <person name="Shu W.S."/>
        </authorList>
    </citation>
    <scope>NUCLEOTIDE SEQUENCE [LARGE SCALE GENOMIC DNA]</scope>
    <source>
        <strain evidence="6 7">FACHB-288</strain>
    </source>
</reference>
<keyword evidence="7" id="KW-1185">Reference proteome</keyword>
<comment type="subunit">
    <text evidence="4">The methyltransferase is composed of M and S polypeptides.</text>
</comment>
<proteinExistence type="inferred from homology"/>
<evidence type="ECO:0000259" key="5">
    <source>
        <dbReference type="Pfam" id="PF01420"/>
    </source>
</evidence>
<dbReference type="PANTHER" id="PTHR43140:SF1">
    <property type="entry name" value="TYPE I RESTRICTION ENZYME ECOKI SPECIFICITY SUBUNIT"/>
    <property type="match status" value="1"/>
</dbReference>
<accession>A0ABR8A449</accession>
<dbReference type="GO" id="GO:0004519">
    <property type="term" value="F:endonuclease activity"/>
    <property type="evidence" value="ECO:0007669"/>
    <property type="project" value="UniProtKB-KW"/>
</dbReference>